<dbReference type="STRING" id="13333.U5CQT7"/>
<evidence type="ECO:0000313" key="7">
    <source>
        <dbReference type="EMBL" id="ERN15536.1"/>
    </source>
</evidence>
<dbReference type="Pfam" id="PF00501">
    <property type="entry name" value="AMP-binding"/>
    <property type="match status" value="1"/>
</dbReference>
<name>U5CQT7_AMBTC</name>
<sequence length="1224" mass="136044">MATSEDEGGLCCISHLFFRAASSCPNKVAVIHARGGSHFTISPDPSTSEADDIERDELFDGHENSPNSSAVYPGDECFTFSEILLAVRSLSKRISRVLDGGDDPDLIRVSDYFRGKGNSDGQLLDASQDSQQKPESQGAHIMHILESNVSVKAAKDSIISPLNDHPRIVGVHIAPSVEYIVVILAILLSGVAFLPIDPTWPKQRILSIISSSKACLIMNYKSPSNTEAGRKDSVDWLLASKRCPVLNLPNNFVKGQPQEEIHQCDITWPCQSPNPRLFCYLMYTSGSSGMPKGVCGTEKGLINRFLWMKAFYPLHEKEVLLFKTSISFIDHIQEILCAILTCAPLIVPPFDQLKANPFSLINIMKAYHITRLIAVPSLVRAFLPVLQCSRGRPIWNSLQMLVLSGEVFPISLWKDIHELLPHTSVLNIYGSTEVSGDCTFFDCKNLPRMLETEMLSSVPIGIPISGCEVILVGESMCQMKGKSGLENNGAQIYFRTGDYARKLACGDYVFLGRKDRLVKVNGQRVGLEEIENSLRDHPDVVDVAVVSHRRQNFSLSAFIVWKEMDGSTINDFWEERFDHVHIFGVSNRLVASLKRWLAERLPSGMLPSQFLFVKSLPLSSSGKIYYDLLIRSIPGKKRTRVEVVSDASDHEPLQIIKKAFCSALMIEEIGYHDDFFAMGGNSIAAAQVAHNLGIDMRFLYKFPSPHMLLNALEDQKGSLNDISYHFSKRSLKLREEDTPYSYGMISNLNNNGLPDKFYQADNSEGMHDLMKEIGKDQFKMLTGKEATAPCKSFEQSNSFRMWESGFLNHNSAWVSGFCLPTSVAFSRCNKLMFKEELESNVVNQAWQSVEVPEDRSGRMEKLWNVNLRSCVDASPLVVLKDGDFYLFIGSHSHIFVCVNALSGNVLWEVELDGRIECSAAVTDDFCQIVVGCYKGKVYFINFMTGRILWAFQTGGEVKSQPLVDKSRGLVWCGSYDHNLYALDYKNHCCISEINCGGSIYGAPVADVVRGMLYVPSTSGRVTAVSLELPFPIMWLYESEAPIFGSLSMVSSNGNVICCLVNGQVIVLNSRGSVVWKAVTGGPIFAGACISPALYPQVLICSRNGSLYSFHVEKGNLFWEHQFGEPITSSVYVDENIELMLWPDNIICRLACVCSSSGIIHVIRVRSKISAENIHKEAAASECPVSFEFAKMDLPGHIFSSPLMIGGRIYVGCRDDHVYCIGFTC</sequence>
<evidence type="ECO:0000259" key="6">
    <source>
        <dbReference type="Pfam" id="PF13570"/>
    </source>
</evidence>
<dbReference type="Gramene" id="ERN15536">
    <property type="protein sequence ID" value="ERN15536"/>
    <property type="gene ID" value="AMTR_s00048p00109480"/>
</dbReference>
<feature type="domain" description="Carrier" evidence="4">
    <location>
        <begin position="655"/>
        <end position="692"/>
    </location>
</feature>
<dbReference type="InterPro" id="IPR006162">
    <property type="entry name" value="Ppantetheine_attach_site"/>
</dbReference>
<dbReference type="InterPro" id="IPR000873">
    <property type="entry name" value="AMP-dep_synth/lig_dom"/>
</dbReference>
<dbReference type="Pfam" id="PF00550">
    <property type="entry name" value="PP-binding"/>
    <property type="match status" value="1"/>
</dbReference>
<dbReference type="SUPFAM" id="SSF56801">
    <property type="entry name" value="Acetyl-CoA synthetase-like"/>
    <property type="match status" value="1"/>
</dbReference>
<dbReference type="EMBL" id="KI392502">
    <property type="protein sequence ID" value="ERN15536.1"/>
    <property type="molecule type" value="Genomic_DNA"/>
</dbReference>
<dbReference type="PANTHER" id="PTHR44394:SF1">
    <property type="entry name" value="BETA-ALANINE-ACTIVATING ENZYME"/>
    <property type="match status" value="1"/>
</dbReference>
<dbReference type="PROSITE" id="PS00455">
    <property type="entry name" value="AMP_BINDING"/>
    <property type="match status" value="1"/>
</dbReference>
<dbReference type="Gene3D" id="3.30.300.30">
    <property type="match status" value="1"/>
</dbReference>
<dbReference type="Gene3D" id="3.40.50.12780">
    <property type="entry name" value="N-terminal domain of ligase-like"/>
    <property type="match status" value="1"/>
</dbReference>
<evidence type="ECO:0000313" key="8">
    <source>
        <dbReference type="Proteomes" id="UP000017836"/>
    </source>
</evidence>
<dbReference type="InterPro" id="IPR036736">
    <property type="entry name" value="ACP-like_sf"/>
</dbReference>
<dbReference type="PROSITE" id="PS00012">
    <property type="entry name" value="PHOSPHOPANTETHEINE"/>
    <property type="match status" value="1"/>
</dbReference>
<dbReference type="GO" id="GO:0043041">
    <property type="term" value="P:amino acid activation for nonribosomal peptide biosynthetic process"/>
    <property type="evidence" value="ECO:0000318"/>
    <property type="project" value="GO_Central"/>
</dbReference>
<dbReference type="AlphaFoldDB" id="U5CQT7"/>
<dbReference type="HOGENOM" id="CLU_008297_0_0_1"/>
<evidence type="ECO:0000259" key="3">
    <source>
        <dbReference type="Pfam" id="PF00501"/>
    </source>
</evidence>
<dbReference type="InterPro" id="IPR015943">
    <property type="entry name" value="WD40/YVTN_repeat-like_dom_sf"/>
</dbReference>
<keyword evidence="8" id="KW-1185">Reference proteome</keyword>
<dbReference type="SUPFAM" id="SSF47336">
    <property type="entry name" value="ACP-like"/>
    <property type="match status" value="1"/>
</dbReference>
<dbReference type="OMA" id="NGNVICC"/>
<protein>
    <recommendedName>
        <fullName evidence="9">Carrier domain-containing protein</fullName>
    </recommendedName>
</protein>
<proteinExistence type="predicted"/>
<dbReference type="Pfam" id="PF13193">
    <property type="entry name" value="AMP-binding_C"/>
    <property type="match status" value="1"/>
</dbReference>
<feature type="domain" description="AMP-binding enzyme C-terminal" evidence="5">
    <location>
        <begin position="529"/>
        <end position="623"/>
    </location>
</feature>
<evidence type="ECO:0000259" key="5">
    <source>
        <dbReference type="Pfam" id="PF13193"/>
    </source>
</evidence>
<dbReference type="Pfam" id="PF13570">
    <property type="entry name" value="Beta-prop_ACSF4"/>
    <property type="match status" value="1"/>
</dbReference>
<evidence type="ECO:0000256" key="2">
    <source>
        <dbReference type="ARBA" id="ARBA00022553"/>
    </source>
</evidence>
<reference evidence="8" key="1">
    <citation type="journal article" date="2013" name="Science">
        <title>The Amborella genome and the evolution of flowering plants.</title>
        <authorList>
            <consortium name="Amborella Genome Project"/>
        </authorList>
    </citation>
    <scope>NUCLEOTIDE SEQUENCE [LARGE SCALE GENOMIC DNA]</scope>
</reference>
<dbReference type="InterPro" id="IPR045851">
    <property type="entry name" value="AMP-bd_C_sf"/>
</dbReference>
<evidence type="ECO:0000256" key="1">
    <source>
        <dbReference type="ARBA" id="ARBA00022450"/>
    </source>
</evidence>
<dbReference type="InterPro" id="IPR018391">
    <property type="entry name" value="PQQ_b-propeller_rpt"/>
</dbReference>
<feature type="domain" description="Pyrrolo-quinoline quinone repeat" evidence="6">
    <location>
        <begin position="867"/>
        <end position="1220"/>
    </location>
</feature>
<accession>U5CQT7</accession>
<dbReference type="SUPFAM" id="SSF50998">
    <property type="entry name" value="Quinoprotein alcohol dehydrogenase-like"/>
    <property type="match status" value="1"/>
</dbReference>
<dbReference type="InterPro" id="IPR025110">
    <property type="entry name" value="AMP-bd_C"/>
</dbReference>
<dbReference type="InterPro" id="IPR052091">
    <property type="entry name" value="Beta-ala_Activ/Resist"/>
</dbReference>
<dbReference type="eggNOG" id="KOG1178">
    <property type="taxonomic scope" value="Eukaryota"/>
</dbReference>
<dbReference type="InterPro" id="IPR009081">
    <property type="entry name" value="PP-bd_ACP"/>
</dbReference>
<dbReference type="InterPro" id="IPR020845">
    <property type="entry name" value="AMP-binding_CS"/>
</dbReference>
<feature type="domain" description="AMP-dependent synthetase/ligase" evidence="3">
    <location>
        <begin position="168"/>
        <end position="477"/>
    </location>
</feature>
<organism evidence="7 8">
    <name type="scientific">Amborella trichopoda</name>
    <dbReference type="NCBI Taxonomy" id="13333"/>
    <lineage>
        <taxon>Eukaryota</taxon>
        <taxon>Viridiplantae</taxon>
        <taxon>Streptophyta</taxon>
        <taxon>Embryophyta</taxon>
        <taxon>Tracheophyta</taxon>
        <taxon>Spermatophyta</taxon>
        <taxon>Magnoliopsida</taxon>
        <taxon>Amborellales</taxon>
        <taxon>Amborellaceae</taxon>
        <taxon>Amborella</taxon>
    </lineage>
</organism>
<dbReference type="Gene3D" id="2.130.10.10">
    <property type="entry name" value="YVTN repeat-like/Quinoprotein amine dehydrogenase"/>
    <property type="match status" value="2"/>
</dbReference>
<gene>
    <name evidence="7" type="ORF">AMTR_s00048p00109480</name>
</gene>
<evidence type="ECO:0008006" key="9">
    <source>
        <dbReference type="Google" id="ProtNLM"/>
    </source>
</evidence>
<evidence type="ECO:0000259" key="4">
    <source>
        <dbReference type="Pfam" id="PF00550"/>
    </source>
</evidence>
<dbReference type="PANTHER" id="PTHR44394">
    <property type="entry name" value="BETA-ALANINE-ACTIVATING ENZYME"/>
    <property type="match status" value="1"/>
</dbReference>
<dbReference type="SMART" id="SM00564">
    <property type="entry name" value="PQQ"/>
    <property type="match status" value="4"/>
</dbReference>
<dbReference type="InterPro" id="IPR002372">
    <property type="entry name" value="PQQ_rpt_dom"/>
</dbReference>
<dbReference type="Gene3D" id="1.10.1200.10">
    <property type="entry name" value="ACP-like"/>
    <property type="match status" value="1"/>
</dbReference>
<dbReference type="InterPro" id="IPR011047">
    <property type="entry name" value="Quinoprotein_ADH-like_sf"/>
</dbReference>
<dbReference type="InterPro" id="IPR042099">
    <property type="entry name" value="ANL_N_sf"/>
</dbReference>
<dbReference type="eggNOG" id="KOG4649">
    <property type="taxonomic scope" value="Eukaryota"/>
</dbReference>
<keyword evidence="1" id="KW-0596">Phosphopantetheine</keyword>
<keyword evidence="2" id="KW-0597">Phosphoprotein</keyword>
<dbReference type="Proteomes" id="UP000017836">
    <property type="component" value="Unassembled WGS sequence"/>
</dbReference>